<feature type="binding site" evidence="11">
    <location>
        <position position="220"/>
    </location>
    <ligand>
        <name>[2Fe-2S] cluster</name>
        <dbReference type="ChEBI" id="CHEBI:190135"/>
    </ligand>
</feature>
<comment type="cofactor">
    <cofactor evidence="10">
        <name>[2Fe-2S] cluster</name>
        <dbReference type="ChEBI" id="CHEBI:190135"/>
    </cofactor>
</comment>
<evidence type="ECO:0000256" key="2">
    <source>
        <dbReference type="ARBA" id="ARBA00022448"/>
    </source>
</evidence>
<comment type="cofactor">
    <cofactor evidence="11">
        <name>[2Fe-2S] cluster</name>
        <dbReference type="ChEBI" id="CHEBI:190135"/>
    </cofactor>
    <text evidence="11">Binds 1 [2Fe-2S] cluster per subunit.</text>
</comment>
<dbReference type="InterPro" id="IPR001433">
    <property type="entry name" value="OxRdtase_FAD/NAD-bd"/>
</dbReference>
<evidence type="ECO:0000259" key="12">
    <source>
        <dbReference type="PROSITE" id="PS51384"/>
    </source>
</evidence>
<dbReference type="Gene3D" id="2.10.240.10">
    <property type="entry name" value="Dihydroorotate dehydrogenase, electron transfer subunit"/>
    <property type="match status" value="1"/>
</dbReference>
<evidence type="ECO:0000256" key="11">
    <source>
        <dbReference type="PIRSR" id="PIRSR006816-2"/>
    </source>
</evidence>
<evidence type="ECO:0000313" key="14">
    <source>
        <dbReference type="Proteomes" id="UP000195514"/>
    </source>
</evidence>
<feature type="domain" description="FAD-binding FR-type" evidence="12">
    <location>
        <begin position="1"/>
        <end position="92"/>
    </location>
</feature>
<dbReference type="GO" id="GO:0050660">
    <property type="term" value="F:flavin adenine dinucleotide binding"/>
    <property type="evidence" value="ECO:0007669"/>
    <property type="project" value="InterPro"/>
</dbReference>
<dbReference type="PANTHER" id="PTHR43513:SF3">
    <property type="entry name" value="DIHYDROOROTATE DEHYDROGENASE B (NAD(+)), ELECTRON TRANSFER SUBUNIT-RELATED"/>
    <property type="match status" value="1"/>
</dbReference>
<dbReference type="InterPro" id="IPR017938">
    <property type="entry name" value="Riboflavin_synthase-like_b-brl"/>
</dbReference>
<dbReference type="InterPro" id="IPR017927">
    <property type="entry name" value="FAD-bd_FR_type"/>
</dbReference>
<evidence type="ECO:0000256" key="7">
    <source>
        <dbReference type="ARBA" id="ARBA00022982"/>
    </source>
</evidence>
<name>A0A1Y6K3F2_9CHLR</name>
<evidence type="ECO:0000256" key="8">
    <source>
        <dbReference type="ARBA" id="ARBA00023004"/>
    </source>
</evidence>
<dbReference type="PROSITE" id="PS51384">
    <property type="entry name" value="FAD_FR"/>
    <property type="match status" value="1"/>
</dbReference>
<reference evidence="14" key="1">
    <citation type="submission" date="2017-05" db="EMBL/GenBank/DDBJ databases">
        <authorList>
            <person name="Kirkegaard R."/>
            <person name="Mcilroy J S."/>
        </authorList>
    </citation>
    <scope>NUCLEOTIDE SEQUENCE [LARGE SCALE GENOMIC DNA]</scope>
</reference>
<dbReference type="InterPro" id="IPR050353">
    <property type="entry name" value="PyrK_electron_transfer"/>
</dbReference>
<keyword evidence="6" id="KW-0274">FAD</keyword>
<keyword evidence="8 11" id="KW-0408">Iron</keyword>
<comment type="similarity">
    <text evidence="1">Belongs to the PyrK family.</text>
</comment>
<evidence type="ECO:0000256" key="9">
    <source>
        <dbReference type="ARBA" id="ARBA00023014"/>
    </source>
</evidence>
<feature type="binding site" evidence="11">
    <location>
        <position position="237"/>
    </location>
    <ligand>
        <name>[2Fe-2S] cluster</name>
        <dbReference type="ChEBI" id="CHEBI:190135"/>
    </ligand>
</feature>
<keyword evidence="5 11" id="KW-0479">Metal-binding</keyword>
<evidence type="ECO:0000256" key="5">
    <source>
        <dbReference type="ARBA" id="ARBA00022723"/>
    </source>
</evidence>
<dbReference type="InterPro" id="IPR037117">
    <property type="entry name" value="Dihydroorotate_DH_ele_sf"/>
</dbReference>
<keyword evidence="9 11" id="KW-0411">Iron-sulfur</keyword>
<evidence type="ECO:0000256" key="3">
    <source>
        <dbReference type="ARBA" id="ARBA00022630"/>
    </source>
</evidence>
<dbReference type="Pfam" id="PF00175">
    <property type="entry name" value="NAD_binding_1"/>
    <property type="match status" value="1"/>
</dbReference>
<evidence type="ECO:0000256" key="6">
    <source>
        <dbReference type="ARBA" id="ARBA00022827"/>
    </source>
</evidence>
<keyword evidence="4 11" id="KW-0001">2Fe-2S</keyword>
<dbReference type="KEGG" id="abat:CFX1CAM_1150"/>
<dbReference type="SUPFAM" id="SSF52343">
    <property type="entry name" value="Ferredoxin reductase-like, C-terminal NADP-linked domain"/>
    <property type="match status" value="1"/>
</dbReference>
<dbReference type="EMBL" id="LT859958">
    <property type="protein sequence ID" value="SMX54215.1"/>
    <property type="molecule type" value="Genomic_DNA"/>
</dbReference>
<protein>
    <submittedName>
        <fullName evidence="13">Putative dihydroorotate dehydrogenase B (NAD(+)), electron transfer subunit</fullName>
    </submittedName>
</protein>
<feature type="binding site" evidence="11">
    <location>
        <position position="217"/>
    </location>
    <ligand>
        <name>[2Fe-2S] cluster</name>
        <dbReference type="ChEBI" id="CHEBI:190135"/>
    </ligand>
</feature>
<dbReference type="GO" id="GO:0051537">
    <property type="term" value="F:2 iron, 2 sulfur cluster binding"/>
    <property type="evidence" value="ECO:0007669"/>
    <property type="project" value="UniProtKB-KW"/>
</dbReference>
<dbReference type="GO" id="GO:0046872">
    <property type="term" value="F:metal ion binding"/>
    <property type="evidence" value="ECO:0007669"/>
    <property type="project" value="UniProtKB-KW"/>
</dbReference>
<feature type="binding site" evidence="11">
    <location>
        <position position="212"/>
    </location>
    <ligand>
        <name>[2Fe-2S] cluster</name>
        <dbReference type="ChEBI" id="CHEBI:190135"/>
    </ligand>
</feature>
<dbReference type="SUPFAM" id="SSF63380">
    <property type="entry name" value="Riboflavin synthase domain-like"/>
    <property type="match status" value="1"/>
</dbReference>
<dbReference type="Gene3D" id="3.40.50.80">
    <property type="entry name" value="Nucleotide-binding domain of ferredoxin-NADP reductase (FNR) module"/>
    <property type="match status" value="1"/>
</dbReference>
<dbReference type="PANTHER" id="PTHR43513">
    <property type="entry name" value="DIHYDROOROTATE DEHYDROGENASE B (NAD(+)), ELECTRON TRANSFER SUBUNIT"/>
    <property type="match status" value="1"/>
</dbReference>
<dbReference type="RefSeq" id="WP_087862080.1">
    <property type="nucleotide sequence ID" value="NZ_LT859958.1"/>
</dbReference>
<dbReference type="Proteomes" id="UP000195514">
    <property type="component" value="Chromosome I"/>
</dbReference>
<dbReference type="InterPro" id="IPR012165">
    <property type="entry name" value="Cyt_c3_hydrogenase_gsu"/>
</dbReference>
<dbReference type="Gene3D" id="2.40.30.10">
    <property type="entry name" value="Translation factors"/>
    <property type="match status" value="1"/>
</dbReference>
<gene>
    <name evidence="13" type="primary">pyrK</name>
    <name evidence="13" type="ORF">CFX1CAM_1150</name>
</gene>
<proteinExistence type="inferred from homology"/>
<evidence type="ECO:0000313" key="13">
    <source>
        <dbReference type="EMBL" id="SMX54215.1"/>
    </source>
</evidence>
<evidence type="ECO:0000256" key="1">
    <source>
        <dbReference type="ARBA" id="ARBA00006422"/>
    </source>
</evidence>
<dbReference type="InterPro" id="IPR019480">
    <property type="entry name" value="Dihydroorotate_DH_Fe-S-bd"/>
</dbReference>
<dbReference type="InterPro" id="IPR039261">
    <property type="entry name" value="FNR_nucleotide-bd"/>
</dbReference>
<keyword evidence="3" id="KW-0285">Flavoprotein</keyword>
<evidence type="ECO:0000256" key="10">
    <source>
        <dbReference type="ARBA" id="ARBA00034078"/>
    </source>
</evidence>
<keyword evidence="2" id="KW-0813">Transport</keyword>
<evidence type="ECO:0000256" key="4">
    <source>
        <dbReference type="ARBA" id="ARBA00022714"/>
    </source>
</evidence>
<sequence length="247" mass="26691">MRGGFEIRQVQKLFWVNQTTCWLSLEGSIDAQPGQFVMIWLPGIGEKPFSIASIDPFCLLVVGVGPFSRALLKLSVGDFIWVKGPLGHGFSVDGQRLLLVGGGYGSAPLIPLAKAAKAQNLQVLVCLGAQNSDSILLPEAFENLGFQVSVTTDDGSRGQKGLVTSIVEQALQESDFDTLFACGPVGMLTALAKICCEHQLDYQFSWEAHMRCGLGLCGSCEVPQTFDPSLPVGWLACYDGPVFCKRW</sequence>
<keyword evidence="7" id="KW-0249">Electron transport</keyword>
<organism evidence="13 14">
    <name type="scientific">Candidatus Brevifilum fermentans</name>
    <dbReference type="NCBI Taxonomy" id="1986204"/>
    <lineage>
        <taxon>Bacteria</taxon>
        <taxon>Bacillati</taxon>
        <taxon>Chloroflexota</taxon>
        <taxon>Anaerolineae</taxon>
        <taxon>Anaerolineales</taxon>
        <taxon>Anaerolineaceae</taxon>
        <taxon>Candidatus Brevifilum</taxon>
    </lineage>
</organism>
<keyword evidence="14" id="KW-1185">Reference proteome</keyword>
<dbReference type="GO" id="GO:0016491">
    <property type="term" value="F:oxidoreductase activity"/>
    <property type="evidence" value="ECO:0007669"/>
    <property type="project" value="InterPro"/>
</dbReference>
<dbReference type="OrthoDB" id="9789468at2"/>
<accession>A0A1Y6K3F2</accession>
<dbReference type="Pfam" id="PF10418">
    <property type="entry name" value="DHODB_Fe-S_bind"/>
    <property type="match status" value="1"/>
</dbReference>
<dbReference type="AlphaFoldDB" id="A0A1Y6K3F2"/>
<dbReference type="PIRSF" id="PIRSF006816">
    <property type="entry name" value="Cyc3_hyd_g"/>
    <property type="match status" value="1"/>
</dbReference>
<dbReference type="GO" id="GO:0006221">
    <property type="term" value="P:pyrimidine nucleotide biosynthetic process"/>
    <property type="evidence" value="ECO:0007669"/>
    <property type="project" value="InterPro"/>
</dbReference>